<name>A0A7C4NR97_9BACT</name>
<comment type="caution">
    <text evidence="2">The sequence shown here is derived from an EMBL/GenBank/DDBJ whole genome shotgun (WGS) entry which is preliminary data.</text>
</comment>
<proteinExistence type="predicted"/>
<dbReference type="EMBL" id="DSZN01000022">
    <property type="protein sequence ID" value="HGQ85060.1"/>
    <property type="molecule type" value="Genomic_DNA"/>
</dbReference>
<evidence type="ECO:0000259" key="1">
    <source>
        <dbReference type="Pfam" id="PF14338"/>
    </source>
</evidence>
<accession>A0A7C4NR97</accession>
<protein>
    <recommendedName>
        <fullName evidence="1">Restriction system protein Mrr-like N-terminal domain-containing protein</fullName>
    </recommendedName>
</protein>
<dbReference type="InterPro" id="IPR025745">
    <property type="entry name" value="Mrr-like_N_dom"/>
</dbReference>
<dbReference type="AlphaFoldDB" id="A0A7C4NR97"/>
<dbReference type="Pfam" id="PF14338">
    <property type="entry name" value="Mrr_N"/>
    <property type="match status" value="1"/>
</dbReference>
<reference evidence="2" key="1">
    <citation type="journal article" date="2020" name="mSystems">
        <title>Genome- and Community-Level Interaction Insights into Carbon Utilization and Element Cycling Functions of Hydrothermarchaeota in Hydrothermal Sediment.</title>
        <authorList>
            <person name="Zhou Z."/>
            <person name="Liu Y."/>
            <person name="Xu W."/>
            <person name="Pan J."/>
            <person name="Luo Z.H."/>
            <person name="Li M."/>
        </authorList>
    </citation>
    <scope>NUCLEOTIDE SEQUENCE [LARGE SCALE GENOMIC DNA]</scope>
    <source>
        <strain evidence="2">SpSt-6</strain>
    </source>
</reference>
<gene>
    <name evidence="2" type="ORF">ENT66_01330</name>
</gene>
<organism evidence="2">
    <name type="scientific">Thermodesulfobacterium geofontis</name>
    <dbReference type="NCBI Taxonomy" id="1295609"/>
    <lineage>
        <taxon>Bacteria</taxon>
        <taxon>Pseudomonadati</taxon>
        <taxon>Thermodesulfobacteriota</taxon>
        <taxon>Thermodesulfobacteria</taxon>
        <taxon>Thermodesulfobacteriales</taxon>
        <taxon>Thermodesulfobacteriaceae</taxon>
        <taxon>Thermodesulfobacterium</taxon>
    </lineage>
</organism>
<evidence type="ECO:0000313" key="2">
    <source>
        <dbReference type="EMBL" id="HGQ85060.1"/>
    </source>
</evidence>
<feature type="domain" description="Restriction system protein Mrr-like N-terminal" evidence="1">
    <location>
        <begin position="97"/>
        <end position="183"/>
    </location>
</feature>
<sequence length="187" mass="22434">MNKNEVNIAFEILLEEIEEVFNRISKEGEEAFKAQDFDKARSLIEYGERLKTFREKVKTLQNEWQTIFSEKIPTQVRIRKRRAKNRLKRGLRTSEEKFVIPILESLIELGGKAEMKAVLKLVHDKMKGIFNKYDYEYLPSNPKQRRWENTAQWARYTMINEGLLVRNSPWGIWEITEKGRKFYEENK</sequence>